<dbReference type="EMBL" id="LT962688">
    <property type="protein sequence ID" value="SOR27589.1"/>
    <property type="molecule type" value="Genomic_DNA"/>
</dbReference>
<name>A0A2N9AJQ9_METEX</name>
<dbReference type="Proteomes" id="UP000233769">
    <property type="component" value="Chromosome tk0001"/>
</dbReference>
<organism evidence="2 3">
    <name type="scientific">Methylorubrum extorquens</name>
    <name type="common">Methylobacterium dichloromethanicum</name>
    <name type="synonym">Methylobacterium extorquens</name>
    <dbReference type="NCBI Taxonomy" id="408"/>
    <lineage>
        <taxon>Bacteria</taxon>
        <taxon>Pseudomonadati</taxon>
        <taxon>Pseudomonadota</taxon>
        <taxon>Alphaproteobacteria</taxon>
        <taxon>Hyphomicrobiales</taxon>
        <taxon>Methylobacteriaceae</taxon>
        <taxon>Methylorubrum</taxon>
    </lineage>
</organism>
<accession>A0A2N9AJQ9</accession>
<feature type="region of interest" description="Disordered" evidence="1">
    <location>
        <begin position="33"/>
        <end position="53"/>
    </location>
</feature>
<evidence type="ECO:0000256" key="1">
    <source>
        <dbReference type="SAM" id="MobiDB-lite"/>
    </source>
</evidence>
<gene>
    <name evidence="2" type="ORF">TK0001_0987</name>
</gene>
<dbReference type="AlphaFoldDB" id="A0A2N9AJQ9"/>
<proteinExistence type="predicted"/>
<evidence type="ECO:0000313" key="2">
    <source>
        <dbReference type="EMBL" id="SOR27589.1"/>
    </source>
</evidence>
<protein>
    <submittedName>
        <fullName evidence="2">Uncharacterized protein</fullName>
    </submittedName>
</protein>
<evidence type="ECO:0000313" key="3">
    <source>
        <dbReference type="Proteomes" id="UP000233769"/>
    </source>
</evidence>
<sequence>MAQVTTGPRSEPNQLHRVNGCLGSRLCENVEAIEGSSPRTSVQRRHGTPTATRPPTIMLACRQRRRLFYSFGARLSFHTASVGSRHSLKMPQLAAPPLTADLCRSKFMRRLLARLLRGSVPFDQVFLT</sequence>
<reference evidence="3" key="1">
    <citation type="submission" date="2017-10" db="EMBL/GenBank/DDBJ databases">
        <authorList>
            <person name="Regsiter A."/>
            <person name="William W."/>
        </authorList>
    </citation>
    <scope>NUCLEOTIDE SEQUENCE [LARGE SCALE GENOMIC DNA]</scope>
</reference>